<keyword evidence="1" id="KW-0812">Transmembrane</keyword>
<accession>A0A816YT96</accession>
<sequence>MDEVWVLVLDCFGHVEEHGPYPFEDLVSFGFFGFSMKVVNSVFVFFSFLSVD</sequence>
<dbReference type="EMBL" id="HG994361">
    <property type="protein sequence ID" value="CAF2169011.1"/>
    <property type="molecule type" value="Genomic_DNA"/>
</dbReference>
<gene>
    <name evidence="2" type="ORF">DARMORV10_A07P21640.1</name>
</gene>
<proteinExistence type="predicted"/>
<reference evidence="2" key="1">
    <citation type="submission" date="2021-01" db="EMBL/GenBank/DDBJ databases">
        <authorList>
            <consortium name="Genoscope - CEA"/>
            <person name="William W."/>
        </authorList>
    </citation>
    <scope>NUCLEOTIDE SEQUENCE</scope>
</reference>
<feature type="transmembrane region" description="Helical" evidence="1">
    <location>
        <begin position="26"/>
        <end position="49"/>
    </location>
</feature>
<organism evidence="2">
    <name type="scientific">Brassica napus</name>
    <name type="common">Rape</name>
    <dbReference type="NCBI Taxonomy" id="3708"/>
    <lineage>
        <taxon>Eukaryota</taxon>
        <taxon>Viridiplantae</taxon>
        <taxon>Streptophyta</taxon>
        <taxon>Embryophyta</taxon>
        <taxon>Tracheophyta</taxon>
        <taxon>Spermatophyta</taxon>
        <taxon>Magnoliopsida</taxon>
        <taxon>eudicotyledons</taxon>
        <taxon>Gunneridae</taxon>
        <taxon>Pentapetalae</taxon>
        <taxon>rosids</taxon>
        <taxon>malvids</taxon>
        <taxon>Brassicales</taxon>
        <taxon>Brassicaceae</taxon>
        <taxon>Brassiceae</taxon>
        <taxon>Brassica</taxon>
    </lineage>
</organism>
<evidence type="ECO:0000256" key="1">
    <source>
        <dbReference type="SAM" id="Phobius"/>
    </source>
</evidence>
<keyword evidence="1" id="KW-1133">Transmembrane helix</keyword>
<protein>
    <submittedName>
        <fullName evidence="2">(rape) hypothetical protein</fullName>
    </submittedName>
</protein>
<keyword evidence="1" id="KW-0472">Membrane</keyword>
<evidence type="ECO:0000313" key="2">
    <source>
        <dbReference type="EMBL" id="CAF2169011.1"/>
    </source>
</evidence>
<dbReference type="Proteomes" id="UP001295469">
    <property type="component" value="Chromosome A07"/>
</dbReference>
<name>A0A816YT96_BRANA</name>
<dbReference type="AlphaFoldDB" id="A0A816YT96"/>